<dbReference type="GO" id="GO:0000981">
    <property type="term" value="F:DNA-binding transcription factor activity, RNA polymerase II-specific"/>
    <property type="evidence" value="ECO:0007669"/>
    <property type="project" value="InterPro"/>
</dbReference>
<dbReference type="Proteomes" id="UP001160390">
    <property type="component" value="Unassembled WGS sequence"/>
</dbReference>
<evidence type="ECO:0000313" key="4">
    <source>
        <dbReference type="EMBL" id="CAI6043984.1"/>
    </source>
</evidence>
<dbReference type="PANTHER" id="PTHR31001">
    <property type="entry name" value="UNCHARACTERIZED TRANSCRIPTIONAL REGULATORY PROTEIN"/>
    <property type="match status" value="1"/>
</dbReference>
<dbReference type="PANTHER" id="PTHR31001:SF85">
    <property type="entry name" value="ZN(II)2CYS6 TRANSCRIPTION FACTOR (EUROFUNG)"/>
    <property type="match status" value="1"/>
</dbReference>
<evidence type="ECO:0000256" key="2">
    <source>
        <dbReference type="ARBA" id="ARBA00023242"/>
    </source>
</evidence>
<dbReference type="InterPro" id="IPR007219">
    <property type="entry name" value="XnlR_reg_dom"/>
</dbReference>
<dbReference type="AlphaFoldDB" id="A0AA35PY56"/>
<dbReference type="GO" id="GO:0006351">
    <property type="term" value="P:DNA-templated transcription"/>
    <property type="evidence" value="ECO:0007669"/>
    <property type="project" value="InterPro"/>
</dbReference>
<proteinExistence type="predicted"/>
<dbReference type="GO" id="GO:0008270">
    <property type="term" value="F:zinc ion binding"/>
    <property type="evidence" value="ECO:0007669"/>
    <property type="project" value="InterPro"/>
</dbReference>
<dbReference type="Pfam" id="PF04082">
    <property type="entry name" value="Fungal_trans"/>
    <property type="match status" value="1"/>
</dbReference>
<organism evidence="4 5">
    <name type="scientific">Clonostachys chloroleuca</name>
    <dbReference type="NCBI Taxonomy" id="1926264"/>
    <lineage>
        <taxon>Eukaryota</taxon>
        <taxon>Fungi</taxon>
        <taxon>Dikarya</taxon>
        <taxon>Ascomycota</taxon>
        <taxon>Pezizomycotina</taxon>
        <taxon>Sordariomycetes</taxon>
        <taxon>Hypocreomycetidae</taxon>
        <taxon>Hypocreales</taxon>
        <taxon>Bionectriaceae</taxon>
        <taxon>Clonostachys</taxon>
    </lineage>
</organism>
<dbReference type="InterPro" id="IPR036864">
    <property type="entry name" value="Zn2-C6_fun-type_DNA-bd_sf"/>
</dbReference>
<feature type="domain" description="Xylanolytic transcriptional activator regulatory" evidence="3">
    <location>
        <begin position="276"/>
        <end position="349"/>
    </location>
</feature>
<dbReference type="InterPro" id="IPR050613">
    <property type="entry name" value="Sec_Metabolite_Reg"/>
</dbReference>
<accession>A0AA35PY56</accession>
<dbReference type="EMBL" id="CABFNP030000581">
    <property type="protein sequence ID" value="CAI6043984.1"/>
    <property type="molecule type" value="Genomic_DNA"/>
</dbReference>
<protein>
    <recommendedName>
        <fullName evidence="3">Xylanolytic transcriptional activator regulatory domain-containing protein</fullName>
    </recommendedName>
</protein>
<dbReference type="GO" id="GO:0003677">
    <property type="term" value="F:DNA binding"/>
    <property type="evidence" value="ECO:0007669"/>
    <property type="project" value="InterPro"/>
</dbReference>
<comment type="subcellular location">
    <subcellularLocation>
        <location evidence="1">Nucleus</location>
    </subcellularLocation>
</comment>
<evidence type="ECO:0000313" key="5">
    <source>
        <dbReference type="Proteomes" id="UP001160390"/>
    </source>
</evidence>
<dbReference type="SMART" id="SM00906">
    <property type="entry name" value="Fungal_trans"/>
    <property type="match status" value="1"/>
</dbReference>
<gene>
    <name evidence="4" type="ORF">CCHLO57077_00019677</name>
</gene>
<reference evidence="4" key="1">
    <citation type="submission" date="2023-01" db="EMBL/GenBank/DDBJ databases">
        <authorList>
            <person name="Piombo E."/>
        </authorList>
    </citation>
    <scope>NUCLEOTIDE SEQUENCE</scope>
</reference>
<keyword evidence="2" id="KW-0539">Nucleus</keyword>
<evidence type="ECO:0000256" key="1">
    <source>
        <dbReference type="ARBA" id="ARBA00004123"/>
    </source>
</evidence>
<keyword evidence="5" id="KW-1185">Reference proteome</keyword>
<evidence type="ECO:0000259" key="3">
    <source>
        <dbReference type="SMART" id="SM00906"/>
    </source>
</evidence>
<dbReference type="GO" id="GO:0005634">
    <property type="term" value="C:nucleus"/>
    <property type="evidence" value="ECO:0007669"/>
    <property type="project" value="UniProtKB-SubCell"/>
</dbReference>
<name>A0AA35PY56_9HYPO</name>
<feature type="non-terminal residue" evidence="4">
    <location>
        <position position="1"/>
    </location>
</feature>
<dbReference type="Gene3D" id="4.10.240.10">
    <property type="entry name" value="Zn(2)-C6 fungal-type DNA-binding domain"/>
    <property type="match status" value="1"/>
</dbReference>
<comment type="caution">
    <text evidence="4">The sequence shown here is derived from an EMBL/GenBank/DDBJ whole genome shotgun (WGS) entry which is preliminary data.</text>
</comment>
<dbReference type="CDD" id="cd12148">
    <property type="entry name" value="fungal_TF_MHR"/>
    <property type="match status" value="1"/>
</dbReference>
<sequence>VKCDRMSPCTNCAKRLNVILLQSGVECVPSKPAPPRIRKPPRQDLQKRLEMCEQLLSRYSASQGVQNNKKAPEKCLTGRLECLVLDDSGNSQFTDSTLWAKVQEEVRAMREIVDQDIQDDPSSSLTSESTAQTDLPLFSEQNPAQSVSRFQPPPAHLFCLWQSFLDRVHPVTKVIHAPSLQPVVVEAAINMGNVLKNVQSLLISITLLGVVSMTDAECHQKLGESKNSAIDRYSKTLNSSFNRIGLLKGYDITVLQALVFYMVTLFLCSQYQHQSAWILNGTIMRIAQKLGLHRDGENLALSPFETEMRRRIWCQIIIFDYYCALMSGLSQTALPEGSDTKSPSSTNDSDLFPEMATMPAREGTTEMVFVLYTLALHRMLVKSPRLVSIVSQKIRPRDDSSTNLEDHVKLLSQFGTSSELLLQMYGDAGAGPVHQFTIKLRALFMARMHGVFDLYDKPQPSDHGMAKDKENDTLMQVAIFISERCIDWYEAALPSNNFSWFAKHY</sequence>